<sequence>MGGPECEHDRVHPEGPSSSYPPNLPGVNRPLRRGMNTHLGGKHPTALPMHRIARVASNENIRATELKDVLHKQRADVHVLQLNPGWLAASKRLLAVYRECLKVAGKSYSGGQVPSTGFVAVYTMMHVCEHLTIYGFGNRGYGYLGFNGVGIKGSPNLYYTKYGTDMKPMNGQAFDMAMCLGEEQALLKALAADNKLTICGEHGCLHGYSQLMRYHIDEPP</sequence>
<keyword evidence="4" id="KW-0808">Transferase</keyword>
<accession>A0AAE0CAM5</accession>
<evidence type="ECO:0000256" key="7">
    <source>
        <dbReference type="ARBA" id="ARBA00022989"/>
    </source>
</evidence>
<keyword evidence="9" id="KW-0472">Membrane</keyword>
<name>A0AAE0CAM5_9CHLO</name>
<evidence type="ECO:0000256" key="10">
    <source>
        <dbReference type="ARBA" id="ARBA00023180"/>
    </source>
</evidence>
<dbReference type="EMBL" id="LGRX02026498">
    <property type="protein sequence ID" value="KAK3250774.1"/>
    <property type="molecule type" value="Genomic_DNA"/>
</dbReference>
<keyword evidence="7" id="KW-1133">Transmembrane helix</keyword>
<keyword evidence="10" id="KW-0325">Glycoprotein</keyword>
<dbReference type="InterPro" id="IPR038578">
    <property type="entry name" value="GT29-like_sf"/>
</dbReference>
<organism evidence="12 13">
    <name type="scientific">Cymbomonas tetramitiformis</name>
    <dbReference type="NCBI Taxonomy" id="36881"/>
    <lineage>
        <taxon>Eukaryota</taxon>
        <taxon>Viridiplantae</taxon>
        <taxon>Chlorophyta</taxon>
        <taxon>Pyramimonadophyceae</taxon>
        <taxon>Pyramimonadales</taxon>
        <taxon>Pyramimonadaceae</taxon>
        <taxon>Cymbomonas</taxon>
    </lineage>
</organism>
<dbReference type="Pfam" id="PF00777">
    <property type="entry name" value="Glyco_transf_29"/>
    <property type="match status" value="1"/>
</dbReference>
<evidence type="ECO:0000256" key="9">
    <source>
        <dbReference type="ARBA" id="ARBA00023136"/>
    </source>
</evidence>
<comment type="subcellular location">
    <subcellularLocation>
        <location evidence="1">Golgi apparatus membrane</location>
        <topology evidence="1">Single-pass type II membrane protein</topology>
    </subcellularLocation>
</comment>
<evidence type="ECO:0000256" key="2">
    <source>
        <dbReference type="ARBA" id="ARBA00006003"/>
    </source>
</evidence>
<dbReference type="GO" id="GO:0008373">
    <property type="term" value="F:sialyltransferase activity"/>
    <property type="evidence" value="ECO:0007669"/>
    <property type="project" value="InterPro"/>
</dbReference>
<feature type="region of interest" description="Disordered" evidence="11">
    <location>
        <begin position="1"/>
        <end position="44"/>
    </location>
</feature>
<keyword evidence="13" id="KW-1185">Reference proteome</keyword>
<gene>
    <name evidence="12" type="ORF">CYMTET_39863</name>
</gene>
<comment type="similarity">
    <text evidence="2">Belongs to the glycosyltransferase 29 family.</text>
</comment>
<dbReference type="Proteomes" id="UP001190700">
    <property type="component" value="Unassembled WGS sequence"/>
</dbReference>
<evidence type="ECO:0000313" key="12">
    <source>
        <dbReference type="EMBL" id="KAK3250774.1"/>
    </source>
</evidence>
<comment type="caution">
    <text evidence="12">The sequence shown here is derived from an EMBL/GenBank/DDBJ whole genome shotgun (WGS) entry which is preliminary data.</text>
</comment>
<proteinExistence type="inferred from homology"/>
<keyword evidence="8" id="KW-0333">Golgi apparatus</keyword>
<dbReference type="InterPro" id="IPR001675">
    <property type="entry name" value="Glyco_trans_29"/>
</dbReference>
<evidence type="ECO:0000256" key="3">
    <source>
        <dbReference type="ARBA" id="ARBA00022676"/>
    </source>
</evidence>
<dbReference type="Gene3D" id="3.90.1480.20">
    <property type="entry name" value="Glycosyl transferase family 29"/>
    <property type="match status" value="1"/>
</dbReference>
<evidence type="ECO:0000256" key="5">
    <source>
        <dbReference type="ARBA" id="ARBA00022692"/>
    </source>
</evidence>
<keyword evidence="3" id="KW-0328">Glycosyltransferase</keyword>
<feature type="compositionally biased region" description="Basic and acidic residues" evidence="11">
    <location>
        <begin position="1"/>
        <end position="13"/>
    </location>
</feature>
<protein>
    <submittedName>
        <fullName evidence="12">Uncharacterized protein</fullName>
    </submittedName>
</protein>
<evidence type="ECO:0000256" key="8">
    <source>
        <dbReference type="ARBA" id="ARBA00023034"/>
    </source>
</evidence>
<evidence type="ECO:0000256" key="11">
    <source>
        <dbReference type="SAM" id="MobiDB-lite"/>
    </source>
</evidence>
<keyword evidence="6" id="KW-0735">Signal-anchor</keyword>
<dbReference type="AlphaFoldDB" id="A0AAE0CAM5"/>
<evidence type="ECO:0000256" key="4">
    <source>
        <dbReference type="ARBA" id="ARBA00022679"/>
    </source>
</evidence>
<evidence type="ECO:0000313" key="13">
    <source>
        <dbReference type="Proteomes" id="UP001190700"/>
    </source>
</evidence>
<evidence type="ECO:0000256" key="6">
    <source>
        <dbReference type="ARBA" id="ARBA00022968"/>
    </source>
</evidence>
<dbReference type="GO" id="GO:0000139">
    <property type="term" value="C:Golgi membrane"/>
    <property type="evidence" value="ECO:0007669"/>
    <property type="project" value="UniProtKB-SubCell"/>
</dbReference>
<keyword evidence="5" id="KW-0812">Transmembrane</keyword>
<reference evidence="12 13" key="1">
    <citation type="journal article" date="2015" name="Genome Biol. Evol.">
        <title>Comparative Genomics of a Bacterivorous Green Alga Reveals Evolutionary Causalities and Consequences of Phago-Mixotrophic Mode of Nutrition.</title>
        <authorList>
            <person name="Burns J.A."/>
            <person name="Paasch A."/>
            <person name="Narechania A."/>
            <person name="Kim E."/>
        </authorList>
    </citation>
    <scope>NUCLEOTIDE SEQUENCE [LARGE SCALE GENOMIC DNA]</scope>
    <source>
        <strain evidence="12 13">PLY_AMNH</strain>
    </source>
</reference>
<evidence type="ECO:0000256" key="1">
    <source>
        <dbReference type="ARBA" id="ARBA00004323"/>
    </source>
</evidence>